<dbReference type="InterPro" id="IPR012933">
    <property type="entry name" value="HicA_mRNA_interferase"/>
</dbReference>
<keyword evidence="7" id="KW-0346">Stress response</keyword>
<dbReference type="PANTHER" id="PTHR34873">
    <property type="entry name" value="SSR1766 PROTEIN"/>
    <property type="match status" value="1"/>
</dbReference>
<keyword evidence="6" id="KW-0694">RNA-binding</keyword>
<dbReference type="PANTHER" id="PTHR34873:SF3">
    <property type="entry name" value="ADDICTION MODULE TOXIN, HICA FAMILY"/>
    <property type="match status" value="1"/>
</dbReference>
<evidence type="ECO:0000256" key="5">
    <source>
        <dbReference type="ARBA" id="ARBA00022801"/>
    </source>
</evidence>
<dbReference type="InterPro" id="IPR038570">
    <property type="entry name" value="HicA_sf"/>
</dbReference>
<evidence type="ECO:0000256" key="7">
    <source>
        <dbReference type="ARBA" id="ARBA00023016"/>
    </source>
</evidence>
<keyword evidence="4" id="KW-0255">Endonuclease</keyword>
<evidence type="ECO:0000256" key="3">
    <source>
        <dbReference type="ARBA" id="ARBA00022722"/>
    </source>
</evidence>
<dbReference type="SUPFAM" id="SSF54786">
    <property type="entry name" value="YcfA/nrd intein domain"/>
    <property type="match status" value="1"/>
</dbReference>
<gene>
    <name evidence="8" type="ORF">CaldiYA01_05730</name>
</gene>
<sequence>MKAYSSREIIKILIADGWYLEAVKGDHYQFKHPSKKGKVTVPHPKKNLPIRTVKRILKQAGIKIEDIGE</sequence>
<dbReference type="EMBL" id="AP024480">
    <property type="protein sequence ID" value="BCS80613.1"/>
    <property type="molecule type" value="Genomic_DNA"/>
</dbReference>
<keyword evidence="5" id="KW-0378">Hydrolase</keyword>
<evidence type="ECO:0000256" key="4">
    <source>
        <dbReference type="ARBA" id="ARBA00022759"/>
    </source>
</evidence>
<keyword evidence="2" id="KW-1277">Toxin-antitoxin system</keyword>
<accession>A0ABM7NKI3</accession>
<protein>
    <submittedName>
        <fullName evidence="8">Addiction module toxin, HicA family protein</fullName>
    </submittedName>
</protein>
<dbReference type="Gene3D" id="3.30.920.30">
    <property type="entry name" value="Hypothetical protein"/>
    <property type="match status" value="1"/>
</dbReference>
<evidence type="ECO:0000313" key="8">
    <source>
        <dbReference type="EMBL" id="BCS80613.1"/>
    </source>
</evidence>
<comment type="similarity">
    <text evidence="1">Belongs to the HicA mRNA interferase family.</text>
</comment>
<proteinExistence type="inferred from homology"/>
<evidence type="ECO:0000256" key="1">
    <source>
        <dbReference type="ARBA" id="ARBA00006620"/>
    </source>
</evidence>
<dbReference type="RefSeq" id="WP_207181137.1">
    <property type="nucleotide sequence ID" value="NZ_AP024480.1"/>
</dbReference>
<evidence type="ECO:0000313" key="9">
    <source>
        <dbReference type="Proteomes" id="UP000663623"/>
    </source>
</evidence>
<keyword evidence="3" id="KW-0540">Nuclease</keyword>
<keyword evidence="9" id="KW-1185">Reference proteome</keyword>
<reference evidence="8 9" key="1">
    <citation type="submission" date="2021-02" db="EMBL/GenBank/DDBJ databases">
        <title>Nitrogen-fixing ability and nitrogen fixation related genes of thermophilic fermentative bacteria in the genus Caldicellulosiruptor.</title>
        <authorList>
            <person name="Chen Y."/>
            <person name="Nishihara A."/>
            <person name="Haruta S."/>
        </authorList>
    </citation>
    <scope>NUCLEOTIDE SEQUENCE [LARGE SCALE GENOMIC DNA]</scope>
    <source>
        <strain evidence="8 9">YA01</strain>
    </source>
</reference>
<organism evidence="8 9">
    <name type="scientific">Caldicellulosiruptor diazotrophicus</name>
    <dbReference type="NCBI Taxonomy" id="2806205"/>
    <lineage>
        <taxon>Bacteria</taxon>
        <taxon>Bacillati</taxon>
        <taxon>Bacillota</taxon>
        <taxon>Bacillota incertae sedis</taxon>
        <taxon>Caldicellulosiruptorales</taxon>
        <taxon>Caldicellulosiruptoraceae</taxon>
        <taxon>Caldicellulosiruptor</taxon>
    </lineage>
</organism>
<dbReference type="Pfam" id="PF07927">
    <property type="entry name" value="HicA_toxin"/>
    <property type="match status" value="1"/>
</dbReference>
<evidence type="ECO:0000256" key="2">
    <source>
        <dbReference type="ARBA" id="ARBA00022649"/>
    </source>
</evidence>
<name>A0ABM7NKI3_9FIRM</name>
<evidence type="ECO:0000256" key="6">
    <source>
        <dbReference type="ARBA" id="ARBA00022884"/>
    </source>
</evidence>
<dbReference type="Proteomes" id="UP000663623">
    <property type="component" value="Chromosome"/>
</dbReference>